<proteinExistence type="predicted"/>
<dbReference type="Gene3D" id="1.10.10.60">
    <property type="entry name" value="Homeodomain-like"/>
    <property type="match status" value="1"/>
</dbReference>
<dbReference type="SUPFAM" id="SSF46689">
    <property type="entry name" value="Homeodomain-like"/>
    <property type="match status" value="1"/>
</dbReference>
<dbReference type="InterPro" id="IPR001647">
    <property type="entry name" value="HTH_TetR"/>
</dbReference>
<dbReference type="EMBL" id="CP000489">
    <property type="protein sequence ID" value="ABL68346.1"/>
    <property type="molecule type" value="Genomic_DNA"/>
</dbReference>
<dbReference type="Pfam" id="PF00440">
    <property type="entry name" value="TetR_N"/>
    <property type="match status" value="1"/>
</dbReference>
<protein>
    <submittedName>
        <fullName evidence="7">Transcriptional regulator, TetR family</fullName>
    </submittedName>
</protein>
<evidence type="ECO:0000256" key="3">
    <source>
        <dbReference type="ARBA" id="ARBA00023163"/>
    </source>
</evidence>
<feature type="DNA-binding region" description="H-T-H motif" evidence="4">
    <location>
        <begin position="59"/>
        <end position="78"/>
    </location>
</feature>
<dbReference type="OrthoDB" id="8478851at2"/>
<dbReference type="PRINTS" id="PR00455">
    <property type="entry name" value="HTHTETR"/>
</dbReference>
<feature type="domain" description="HTH tetR-type" evidence="6">
    <location>
        <begin position="36"/>
        <end position="96"/>
    </location>
</feature>
<keyword evidence="3" id="KW-0804">Transcription</keyword>
<dbReference type="FunFam" id="1.10.10.60:FF:000141">
    <property type="entry name" value="TetR family transcriptional regulator"/>
    <property type="match status" value="1"/>
</dbReference>
<dbReference type="InterPro" id="IPR009057">
    <property type="entry name" value="Homeodomain-like_sf"/>
</dbReference>
<dbReference type="InterPro" id="IPR050109">
    <property type="entry name" value="HTH-type_TetR-like_transc_reg"/>
</dbReference>
<dbReference type="GO" id="GO:0003700">
    <property type="term" value="F:DNA-binding transcription factor activity"/>
    <property type="evidence" value="ECO:0007669"/>
    <property type="project" value="TreeGrafter"/>
</dbReference>
<dbReference type="InterPro" id="IPR039536">
    <property type="entry name" value="TetR_C_Proteobacteria"/>
</dbReference>
<keyword evidence="1" id="KW-0805">Transcription regulation</keyword>
<dbReference type="PANTHER" id="PTHR30055:SF146">
    <property type="entry name" value="HTH-TYPE TRANSCRIPTIONAL DUAL REGULATOR CECR"/>
    <property type="match status" value="1"/>
</dbReference>
<evidence type="ECO:0000313" key="7">
    <source>
        <dbReference type="EMBL" id="ABL68346.1"/>
    </source>
</evidence>
<dbReference type="Proteomes" id="UP000000361">
    <property type="component" value="Chromosome 1"/>
</dbReference>
<dbReference type="Pfam" id="PF14246">
    <property type="entry name" value="TetR_C_7"/>
    <property type="match status" value="1"/>
</dbReference>
<evidence type="ECO:0000256" key="1">
    <source>
        <dbReference type="ARBA" id="ARBA00023015"/>
    </source>
</evidence>
<dbReference type="STRING" id="318586.Pden_0232"/>
<organism evidence="7 8">
    <name type="scientific">Paracoccus denitrificans (strain Pd 1222)</name>
    <dbReference type="NCBI Taxonomy" id="318586"/>
    <lineage>
        <taxon>Bacteria</taxon>
        <taxon>Pseudomonadati</taxon>
        <taxon>Pseudomonadota</taxon>
        <taxon>Alphaproteobacteria</taxon>
        <taxon>Rhodobacterales</taxon>
        <taxon>Paracoccaceae</taxon>
        <taxon>Paracoccus</taxon>
    </lineage>
</organism>
<accession>A1AYK2</accession>
<evidence type="ECO:0000256" key="4">
    <source>
        <dbReference type="PROSITE-ProRule" id="PRU00335"/>
    </source>
</evidence>
<dbReference type="KEGG" id="pde:Pden_0232"/>
<evidence type="ECO:0000313" key="8">
    <source>
        <dbReference type="Proteomes" id="UP000000361"/>
    </source>
</evidence>
<evidence type="ECO:0000256" key="5">
    <source>
        <dbReference type="SAM" id="MobiDB-lite"/>
    </source>
</evidence>
<dbReference type="eggNOG" id="COG1309">
    <property type="taxonomic scope" value="Bacteria"/>
</dbReference>
<dbReference type="Gene3D" id="1.10.357.10">
    <property type="entry name" value="Tetracycline Repressor, domain 2"/>
    <property type="match status" value="1"/>
</dbReference>
<feature type="region of interest" description="Disordered" evidence="5">
    <location>
        <begin position="1"/>
        <end position="35"/>
    </location>
</feature>
<dbReference type="AlphaFoldDB" id="A1AYK2"/>
<evidence type="ECO:0000256" key="2">
    <source>
        <dbReference type="ARBA" id="ARBA00023125"/>
    </source>
</evidence>
<dbReference type="EnsemblBacteria" id="ABL68346">
    <property type="protein sequence ID" value="ABL68346"/>
    <property type="gene ID" value="Pden_0232"/>
</dbReference>
<dbReference type="PANTHER" id="PTHR30055">
    <property type="entry name" value="HTH-TYPE TRANSCRIPTIONAL REGULATOR RUTR"/>
    <property type="match status" value="1"/>
</dbReference>
<dbReference type="HOGENOM" id="CLU_069356_27_1_5"/>
<keyword evidence="8" id="KW-1185">Reference proteome</keyword>
<reference evidence="8" key="1">
    <citation type="submission" date="2006-12" db="EMBL/GenBank/DDBJ databases">
        <title>Complete sequence of chromosome 1 of Paracoccus denitrificans PD1222.</title>
        <authorList>
            <person name="Copeland A."/>
            <person name="Lucas S."/>
            <person name="Lapidus A."/>
            <person name="Barry K."/>
            <person name="Detter J.C."/>
            <person name="Glavina del Rio T."/>
            <person name="Hammon N."/>
            <person name="Israni S."/>
            <person name="Dalin E."/>
            <person name="Tice H."/>
            <person name="Pitluck S."/>
            <person name="Munk A.C."/>
            <person name="Brettin T."/>
            <person name="Bruce D."/>
            <person name="Han C."/>
            <person name="Tapia R."/>
            <person name="Gilna P."/>
            <person name="Schmutz J."/>
            <person name="Larimer F."/>
            <person name="Land M."/>
            <person name="Hauser L."/>
            <person name="Kyrpides N."/>
            <person name="Lykidis A."/>
            <person name="Spiro S."/>
            <person name="Richardson D.J."/>
            <person name="Moir J.W.B."/>
            <person name="Ferguson S.J."/>
            <person name="van Spanning R.J.M."/>
            <person name="Richardson P."/>
        </authorList>
    </citation>
    <scope>NUCLEOTIDE SEQUENCE [LARGE SCALE GENOMIC DNA]</scope>
    <source>
        <strain evidence="8">Pd 1222</strain>
    </source>
</reference>
<dbReference type="GO" id="GO:0000976">
    <property type="term" value="F:transcription cis-regulatory region binding"/>
    <property type="evidence" value="ECO:0007669"/>
    <property type="project" value="TreeGrafter"/>
</dbReference>
<dbReference type="PROSITE" id="PS50977">
    <property type="entry name" value="HTH_TETR_2"/>
    <property type="match status" value="1"/>
</dbReference>
<gene>
    <name evidence="7" type="ordered locus">Pden_0232</name>
</gene>
<keyword evidence="2 4" id="KW-0238">DNA-binding</keyword>
<evidence type="ECO:0000259" key="6">
    <source>
        <dbReference type="PROSITE" id="PS50977"/>
    </source>
</evidence>
<name>A1AYK2_PARDP</name>
<sequence>MQALLFSEPTGKVNRNGMAAKQESPAGRGRGKPRDAGLRERILKAAEAEFLDEGLEGARMERIAMRAGTSKMALYQHFASKMVLFHQVRNNLLIDHLPHVDQFPLDAEPRQVLAQIAKRYLKAITAAATIQQLHLLCQPRARDVRAATAFFDTGPQAAVRQVDALLQRYCDQGVFAIPAPRMAAEQFLAMVRGNEHMRALLDLPPGRDEQALDIYLASCVDLFMRAFRAE</sequence>